<sequence length="907" mass="96216">MRDKKRLLILIGLLILGIAVPVTLFVARNRTQLKSKAFSTCPLPLDIMLVIDTSTSMSNFPASGEKKIEGAIRAAQSFVNNEILDENNDGAFDVDRVGLAFFNTNQGVLVPLTANKSSVQSGINTGLRSSVHEGTRIHAGLKVATDELLAKKTAGRPQVLILLTDGLLNPNLDEQRAACGGQLPGPGVTCEDMNAKYLYPQATATKGAGITIYSVGFGLLEGEPTNDVPVDQVFADVLKQVATTPAHYFYAPDNPSLVKVFDDLAEQASECECIFEPILQIRDATTDEVLDVQGFEATSEVTSLKGVHTGPSVVTVYDPAAQKSEYTPGAVNIPDTFKSDVNTITLSKLPPGYSVTDTFCFETYNDLDPTGDPLDPACPAIYRNEPAKSHGPNTNVFNNFSITCDRAVTYGWRVKQEVPPPPMVGICATQNSQQICKQVPEPEAGSATRCDTVADCITPKHMACDYTSFTCISVDGPGKNMCANESDCFTTVCAGTNQCIKKAPQDLIPGTDMLCTTPADCTFRKICQNQTCVEDRSPGANECNSTPDCVKTYKTCENMACVEKQGDKISTCALDTDCSKMVCENEACVEKADPNNGADECEVPADCKTKHLACVGVSCQLADGGGEDTCTNSTECYRNTCDANNACTRVADISGEADECTSNQDCQPPVVPVFKHLECSADSCIQVDGQGTNQCSTRADCVQKVCRNNACVEIADANNSPDECSISSDCAVQIAIVQTYQTCENQACVTKSGTAPNGTVLCTQNADCVPKTYKTCINEACVVQNGTPGVGVVTCTADSECEIPTYRTCQDNACVTKSGTAPSGTQLCTTDTDCAVAPPVSTYKTCLNSSCVTLKGTPAPGAVLCQDDSQCLQPVVPVAPPTGTKGAALAITIFTIIFLLVGAKLIF</sequence>
<dbReference type="SMART" id="SM00327">
    <property type="entry name" value="VWA"/>
    <property type="match status" value="1"/>
</dbReference>
<feature type="transmembrane region" description="Helical" evidence="1">
    <location>
        <begin position="7"/>
        <end position="27"/>
    </location>
</feature>
<keyword evidence="1" id="KW-0812">Transmembrane</keyword>
<dbReference type="InterPro" id="IPR036465">
    <property type="entry name" value="vWFA_dom_sf"/>
</dbReference>
<dbReference type="InterPro" id="IPR002035">
    <property type="entry name" value="VWF_A"/>
</dbReference>
<dbReference type="SUPFAM" id="SSF53300">
    <property type="entry name" value="vWA-like"/>
    <property type="match status" value="1"/>
</dbReference>
<dbReference type="CDD" id="cd00198">
    <property type="entry name" value="vWFA"/>
    <property type="match status" value="1"/>
</dbReference>
<evidence type="ECO:0000313" key="4">
    <source>
        <dbReference type="Proteomes" id="UP000178964"/>
    </source>
</evidence>
<dbReference type="Gene3D" id="3.40.50.410">
    <property type="entry name" value="von Willebrand factor, type A domain"/>
    <property type="match status" value="1"/>
</dbReference>
<feature type="transmembrane region" description="Helical" evidence="1">
    <location>
        <begin position="887"/>
        <end position="906"/>
    </location>
</feature>
<gene>
    <name evidence="3" type="ORF">A3A70_02110</name>
</gene>
<proteinExistence type="predicted"/>
<reference evidence="3 4" key="1">
    <citation type="journal article" date="2016" name="Nat. Commun.">
        <title>Thousands of microbial genomes shed light on interconnected biogeochemical processes in an aquifer system.</title>
        <authorList>
            <person name="Anantharaman K."/>
            <person name="Brown C.T."/>
            <person name="Hug L.A."/>
            <person name="Sharon I."/>
            <person name="Castelle C.J."/>
            <person name="Probst A.J."/>
            <person name="Thomas B.C."/>
            <person name="Singh A."/>
            <person name="Wilkins M.J."/>
            <person name="Karaoz U."/>
            <person name="Brodie E.L."/>
            <person name="Williams K.H."/>
            <person name="Hubbard S.S."/>
            <person name="Banfield J.F."/>
        </authorList>
    </citation>
    <scope>NUCLEOTIDE SEQUENCE [LARGE SCALE GENOMIC DNA]</scope>
</reference>
<evidence type="ECO:0000313" key="3">
    <source>
        <dbReference type="EMBL" id="OGC59552.1"/>
    </source>
</evidence>
<organism evidence="3 4">
    <name type="scientific">candidate division WWE3 bacterium RIFCSPLOWO2_01_FULL_42_11</name>
    <dbReference type="NCBI Taxonomy" id="1802627"/>
    <lineage>
        <taxon>Bacteria</taxon>
        <taxon>Katanobacteria</taxon>
    </lineage>
</organism>
<dbReference type="Pfam" id="PF00092">
    <property type="entry name" value="VWA"/>
    <property type="match status" value="1"/>
</dbReference>
<keyword evidence="1" id="KW-0472">Membrane</keyword>
<protein>
    <recommendedName>
        <fullName evidence="2">VWFA domain-containing protein</fullName>
    </recommendedName>
</protein>
<dbReference type="STRING" id="1802627.A3A70_02110"/>
<evidence type="ECO:0000256" key="1">
    <source>
        <dbReference type="SAM" id="Phobius"/>
    </source>
</evidence>
<feature type="domain" description="VWFA" evidence="2">
    <location>
        <begin position="46"/>
        <end position="264"/>
    </location>
</feature>
<name>A0A1F4VQS1_UNCKA</name>
<evidence type="ECO:0000259" key="2">
    <source>
        <dbReference type="PROSITE" id="PS50234"/>
    </source>
</evidence>
<accession>A0A1F4VQS1</accession>
<dbReference type="EMBL" id="MEVK01000013">
    <property type="protein sequence ID" value="OGC59552.1"/>
    <property type="molecule type" value="Genomic_DNA"/>
</dbReference>
<comment type="caution">
    <text evidence="3">The sequence shown here is derived from an EMBL/GenBank/DDBJ whole genome shotgun (WGS) entry which is preliminary data.</text>
</comment>
<dbReference type="AlphaFoldDB" id="A0A1F4VQS1"/>
<dbReference type="Proteomes" id="UP000178964">
    <property type="component" value="Unassembled WGS sequence"/>
</dbReference>
<dbReference type="PROSITE" id="PS50234">
    <property type="entry name" value="VWFA"/>
    <property type="match status" value="1"/>
</dbReference>
<keyword evidence="1" id="KW-1133">Transmembrane helix</keyword>